<organism evidence="1">
    <name type="scientific">Aplanochytrium stocchinoi</name>
    <dbReference type="NCBI Taxonomy" id="215587"/>
    <lineage>
        <taxon>Eukaryota</taxon>
        <taxon>Sar</taxon>
        <taxon>Stramenopiles</taxon>
        <taxon>Bigyra</taxon>
        <taxon>Labyrinthulomycetes</taxon>
        <taxon>Thraustochytrida</taxon>
        <taxon>Thraustochytriidae</taxon>
        <taxon>Aplanochytrium</taxon>
    </lineage>
</organism>
<sequence length="282" mass="31391">MEAHAVSPVQLKNAKGRLHKVNIDSLPPAHVNAAAELKENIAPAVQQKRLYSSNGYAEIRKNAISVTKKSNANFSDDLLRGNQGRWSQKYVGVQNWEVNSAEFNSGERSDCISETESFSIESVSDSFDNSDESDSYFNMLGGCDFIHLTSSPESSNADRLFNGETRPILEVFQNEADASMHLHEEDLLADNTNGGIFRIGSKELIFQSGEEAEIYVKKTKIKMLTEAEKMMQPETEISDNKVGKLLFCETDELVNDETNGGIFRRPTQDEIADSVSKLQILD</sequence>
<evidence type="ECO:0000313" key="1">
    <source>
        <dbReference type="EMBL" id="CAE0442466.1"/>
    </source>
</evidence>
<dbReference type="EMBL" id="HBIN01016531">
    <property type="protein sequence ID" value="CAE0442466.1"/>
    <property type="molecule type" value="Transcribed_RNA"/>
</dbReference>
<name>A0A7S3PKQ3_9STRA</name>
<protein>
    <submittedName>
        <fullName evidence="1">Uncharacterized protein</fullName>
    </submittedName>
</protein>
<dbReference type="AlphaFoldDB" id="A0A7S3PKQ3"/>
<proteinExistence type="predicted"/>
<gene>
    <name evidence="1" type="ORF">ASTO00021_LOCUS12580</name>
</gene>
<accession>A0A7S3PKQ3</accession>
<reference evidence="1" key="1">
    <citation type="submission" date="2021-01" db="EMBL/GenBank/DDBJ databases">
        <authorList>
            <person name="Corre E."/>
            <person name="Pelletier E."/>
            <person name="Niang G."/>
            <person name="Scheremetjew M."/>
            <person name="Finn R."/>
            <person name="Kale V."/>
            <person name="Holt S."/>
            <person name="Cochrane G."/>
            <person name="Meng A."/>
            <person name="Brown T."/>
            <person name="Cohen L."/>
        </authorList>
    </citation>
    <scope>NUCLEOTIDE SEQUENCE</scope>
    <source>
        <strain evidence="1">GSBS06</strain>
    </source>
</reference>